<dbReference type="AlphaFoldDB" id="A0A930DXN2"/>
<organism evidence="2 3">
    <name type="scientific">Oribacterium sinus</name>
    <dbReference type="NCBI Taxonomy" id="237576"/>
    <lineage>
        <taxon>Bacteria</taxon>
        <taxon>Bacillati</taxon>
        <taxon>Bacillota</taxon>
        <taxon>Clostridia</taxon>
        <taxon>Lachnospirales</taxon>
        <taxon>Lachnospiraceae</taxon>
        <taxon>Oribacterium</taxon>
    </lineage>
</organism>
<evidence type="ECO:0000259" key="1">
    <source>
        <dbReference type="PROSITE" id="PS50035"/>
    </source>
</evidence>
<evidence type="ECO:0000313" key="3">
    <source>
        <dbReference type="Proteomes" id="UP000780721"/>
    </source>
</evidence>
<dbReference type="InterPro" id="IPR025202">
    <property type="entry name" value="PLD-like_dom"/>
</dbReference>
<proteinExistence type="predicted"/>
<sequence>TKRLVEILKNCGANIKLQEHMHEHFTIIDEEIVWYGSMNFLSRAKADDNLMREKSKDVAQELLEISFG</sequence>
<dbReference type="PROSITE" id="PS50035">
    <property type="entry name" value="PLD"/>
    <property type="match status" value="1"/>
</dbReference>
<accession>A0A930DXN2</accession>
<dbReference type="GO" id="GO:0006793">
    <property type="term" value="P:phosphorus metabolic process"/>
    <property type="evidence" value="ECO:0007669"/>
    <property type="project" value="UniProtKB-ARBA"/>
</dbReference>
<reference evidence="2" key="1">
    <citation type="submission" date="2020-04" db="EMBL/GenBank/DDBJ databases">
        <title>Deep metagenomics examines the oral microbiome during advanced dental caries in children, revealing novel taxa and co-occurrences with host molecules.</title>
        <authorList>
            <person name="Baker J.L."/>
            <person name="Morton J.T."/>
            <person name="Dinis M."/>
            <person name="Alvarez R."/>
            <person name="Tran N.C."/>
            <person name="Knight R."/>
            <person name="Edlund A."/>
        </authorList>
    </citation>
    <scope>NUCLEOTIDE SEQUENCE</scope>
    <source>
        <strain evidence="2">JCVI_48_bin.5</strain>
    </source>
</reference>
<dbReference type="Pfam" id="PF13091">
    <property type="entry name" value="PLDc_2"/>
    <property type="match status" value="1"/>
</dbReference>
<protein>
    <recommendedName>
        <fullName evidence="1">PLD phosphodiesterase domain-containing protein</fullName>
    </recommendedName>
</protein>
<dbReference type="Gene3D" id="3.30.870.10">
    <property type="entry name" value="Endonuclease Chain A"/>
    <property type="match status" value="1"/>
</dbReference>
<dbReference type="GO" id="GO:0003824">
    <property type="term" value="F:catalytic activity"/>
    <property type="evidence" value="ECO:0007669"/>
    <property type="project" value="InterPro"/>
</dbReference>
<dbReference type="InterPro" id="IPR001736">
    <property type="entry name" value="PLipase_D/transphosphatidylase"/>
</dbReference>
<dbReference type="SUPFAM" id="SSF56024">
    <property type="entry name" value="Phospholipase D/nuclease"/>
    <property type="match status" value="1"/>
</dbReference>
<gene>
    <name evidence="2" type="ORF">HXM91_07675</name>
</gene>
<name>A0A930DXN2_9FIRM</name>
<feature type="domain" description="PLD phosphodiesterase" evidence="1">
    <location>
        <begin position="17"/>
        <end position="44"/>
    </location>
</feature>
<dbReference type="EMBL" id="JABZRB010000240">
    <property type="protein sequence ID" value="MBF1305711.1"/>
    <property type="molecule type" value="Genomic_DNA"/>
</dbReference>
<comment type="caution">
    <text evidence="2">The sequence shown here is derived from an EMBL/GenBank/DDBJ whole genome shotgun (WGS) entry which is preliminary data.</text>
</comment>
<dbReference type="Proteomes" id="UP000780721">
    <property type="component" value="Unassembled WGS sequence"/>
</dbReference>
<feature type="non-terminal residue" evidence="2">
    <location>
        <position position="1"/>
    </location>
</feature>
<evidence type="ECO:0000313" key="2">
    <source>
        <dbReference type="EMBL" id="MBF1305711.1"/>
    </source>
</evidence>